<accession>A0A2S6HQ43</accession>
<evidence type="ECO:0000256" key="8">
    <source>
        <dbReference type="RuleBase" id="RU363032"/>
    </source>
</evidence>
<feature type="domain" description="ABC transmembrane type-1" evidence="9">
    <location>
        <begin position="350"/>
        <end position="540"/>
    </location>
</feature>
<keyword evidence="3" id="KW-1003">Cell membrane</keyword>
<reference evidence="10 11" key="1">
    <citation type="submission" date="2018-02" db="EMBL/GenBank/DDBJ databases">
        <title>Genomic Encyclopedia of Archaeal and Bacterial Type Strains, Phase II (KMG-II): from individual species to whole genera.</title>
        <authorList>
            <person name="Goeker M."/>
        </authorList>
    </citation>
    <scope>NUCLEOTIDE SEQUENCE [LARGE SCALE GENOMIC DNA]</scope>
    <source>
        <strain evidence="10 11">DSM 3808</strain>
    </source>
</reference>
<feature type="transmembrane region" description="Helical" evidence="8">
    <location>
        <begin position="100"/>
        <end position="124"/>
    </location>
</feature>
<dbReference type="GO" id="GO:0005886">
    <property type="term" value="C:plasma membrane"/>
    <property type="evidence" value="ECO:0007669"/>
    <property type="project" value="UniProtKB-SubCell"/>
</dbReference>
<evidence type="ECO:0000256" key="4">
    <source>
        <dbReference type="ARBA" id="ARBA00022519"/>
    </source>
</evidence>
<feature type="transmembrane region" description="Helical" evidence="8">
    <location>
        <begin position="71"/>
        <end position="93"/>
    </location>
</feature>
<feature type="transmembrane region" description="Helical" evidence="8">
    <location>
        <begin position="297"/>
        <end position="319"/>
    </location>
</feature>
<dbReference type="EMBL" id="PTJA01000009">
    <property type="protein sequence ID" value="PPK79670.1"/>
    <property type="molecule type" value="Genomic_DNA"/>
</dbReference>
<proteinExistence type="inferred from homology"/>
<comment type="similarity">
    <text evidence="8">Belongs to the binding-protein-dependent transport system permease family.</text>
</comment>
<evidence type="ECO:0000313" key="10">
    <source>
        <dbReference type="EMBL" id="PPK79670.1"/>
    </source>
</evidence>
<evidence type="ECO:0000256" key="5">
    <source>
        <dbReference type="ARBA" id="ARBA00022692"/>
    </source>
</evidence>
<evidence type="ECO:0000256" key="2">
    <source>
        <dbReference type="ARBA" id="ARBA00022448"/>
    </source>
</evidence>
<keyword evidence="5 8" id="KW-0812">Transmembrane</keyword>
<feature type="transmembrane region" description="Helical" evidence="8">
    <location>
        <begin position="191"/>
        <end position="213"/>
    </location>
</feature>
<dbReference type="Gene3D" id="1.10.3720.10">
    <property type="entry name" value="MetI-like"/>
    <property type="match status" value="2"/>
</dbReference>
<dbReference type="RefSeq" id="WP_104438085.1">
    <property type="nucleotide sequence ID" value="NZ_PTJA01000009.1"/>
</dbReference>
<feature type="transmembrane region" description="Helical" evidence="8">
    <location>
        <begin position="12"/>
        <end position="35"/>
    </location>
</feature>
<sequence>MKNNNKFRMDVWGFITLATIALYLLFLIYPMAYLIKQSVIDSETEAITMANFAKFVSKSYYFDTLFNSFKVSIAATLLSLAIGTPLAYLFSVFKIKGKSLLNILIIVASMSAPFIGAYSWILLLGRSGVVTKFFKGMGIIIPPIYGFTGIVLVMTLQLFPLVFLYAKGALKNIDNSLIEASENLGCSGIRCFFKVVVPLITPTLLAAGLLVFMRSFADFGTPMLIGEGYRTFPVVLYTEFINEVSGNDGFAAAIAVIAIVVTTVVFLAQKYVSNKKSFSLNALHPMEEKKAPKGISWILHLFSYLIVGIAVLPQCYVIYTSFKKTEGKVFTSGYSLKSYVTAFGKLGKSIQNTIIIPVLALIVIVILAVVIAYLVVRRRNTLTNAVDILSMIPYIVPGTVLGIALLNGFNKKPLLISGTMLIMVIALIIRRLPYTIRSSVAILQQIPMSIEEAAISLGASKMKAFFRITVPMMSAGILSGAILSWVTMISELSTAIILYTGKTKTLTVAVYTEVVRGNYGTAAALSTILTALTVISLLVFNRFNRGKDLSL</sequence>
<feature type="transmembrane region" description="Helical" evidence="8">
    <location>
        <begin position="519"/>
        <end position="540"/>
    </location>
</feature>
<comment type="subcellular location">
    <subcellularLocation>
        <location evidence="1">Cell inner membrane</location>
        <topology evidence="1">Multi-pass membrane protein</topology>
    </subcellularLocation>
    <subcellularLocation>
        <location evidence="8">Cell membrane</location>
        <topology evidence="8">Multi-pass membrane protein</topology>
    </subcellularLocation>
</comment>
<evidence type="ECO:0000256" key="7">
    <source>
        <dbReference type="ARBA" id="ARBA00023136"/>
    </source>
</evidence>
<keyword evidence="4" id="KW-0997">Cell inner membrane</keyword>
<dbReference type="CDD" id="cd06261">
    <property type="entry name" value="TM_PBP2"/>
    <property type="match status" value="2"/>
</dbReference>
<evidence type="ECO:0000256" key="6">
    <source>
        <dbReference type="ARBA" id="ARBA00022989"/>
    </source>
</evidence>
<dbReference type="PANTHER" id="PTHR43357:SF3">
    <property type="entry name" value="FE(3+)-TRANSPORT SYSTEM PERMEASE PROTEIN FBPB 2"/>
    <property type="match status" value="1"/>
</dbReference>
<dbReference type="Proteomes" id="UP000237749">
    <property type="component" value="Unassembled WGS sequence"/>
</dbReference>
<comment type="caution">
    <text evidence="10">The sequence shown here is derived from an EMBL/GenBank/DDBJ whole genome shotgun (WGS) entry which is preliminary data.</text>
</comment>
<feature type="transmembrane region" description="Helical" evidence="8">
    <location>
        <begin position="388"/>
        <end position="407"/>
    </location>
</feature>
<dbReference type="SUPFAM" id="SSF161098">
    <property type="entry name" value="MetI-like"/>
    <property type="match status" value="2"/>
</dbReference>
<evidence type="ECO:0000259" key="9">
    <source>
        <dbReference type="PROSITE" id="PS50928"/>
    </source>
</evidence>
<gene>
    <name evidence="10" type="ORF">BXY41_109149</name>
</gene>
<dbReference type="InterPro" id="IPR035906">
    <property type="entry name" value="MetI-like_sf"/>
</dbReference>
<dbReference type="AlphaFoldDB" id="A0A2S6HQ43"/>
<evidence type="ECO:0000313" key="11">
    <source>
        <dbReference type="Proteomes" id="UP000237749"/>
    </source>
</evidence>
<keyword evidence="2 8" id="KW-0813">Transport</keyword>
<dbReference type="OrthoDB" id="9795403at2"/>
<dbReference type="Pfam" id="PF00528">
    <property type="entry name" value="BPD_transp_1"/>
    <property type="match status" value="2"/>
</dbReference>
<dbReference type="InterPro" id="IPR000515">
    <property type="entry name" value="MetI-like"/>
</dbReference>
<feature type="domain" description="ABC transmembrane type-1" evidence="9">
    <location>
        <begin position="65"/>
        <end position="269"/>
    </location>
</feature>
<evidence type="ECO:0000256" key="3">
    <source>
        <dbReference type="ARBA" id="ARBA00022475"/>
    </source>
</evidence>
<feature type="transmembrane region" description="Helical" evidence="8">
    <location>
        <begin position="249"/>
        <end position="268"/>
    </location>
</feature>
<keyword evidence="7 8" id="KW-0472">Membrane</keyword>
<keyword evidence="6 8" id="KW-1133">Transmembrane helix</keyword>
<feature type="transmembrane region" description="Helical" evidence="8">
    <location>
        <begin position="470"/>
        <end position="499"/>
    </location>
</feature>
<feature type="transmembrane region" description="Helical" evidence="8">
    <location>
        <begin position="354"/>
        <end position="376"/>
    </location>
</feature>
<organism evidence="10 11">
    <name type="scientific">Lacrimispora xylanisolvens</name>
    <dbReference type="NCBI Taxonomy" id="384636"/>
    <lineage>
        <taxon>Bacteria</taxon>
        <taxon>Bacillati</taxon>
        <taxon>Bacillota</taxon>
        <taxon>Clostridia</taxon>
        <taxon>Lachnospirales</taxon>
        <taxon>Lachnospiraceae</taxon>
        <taxon>Lacrimispora</taxon>
    </lineage>
</organism>
<dbReference type="PANTHER" id="PTHR43357">
    <property type="entry name" value="INNER MEMBRANE ABC TRANSPORTER PERMEASE PROTEIN YDCV"/>
    <property type="match status" value="1"/>
</dbReference>
<feature type="transmembrane region" description="Helical" evidence="8">
    <location>
        <begin position="144"/>
        <end position="166"/>
    </location>
</feature>
<evidence type="ECO:0000256" key="1">
    <source>
        <dbReference type="ARBA" id="ARBA00004429"/>
    </source>
</evidence>
<dbReference type="PROSITE" id="PS50928">
    <property type="entry name" value="ABC_TM1"/>
    <property type="match status" value="2"/>
</dbReference>
<dbReference type="GO" id="GO:0055085">
    <property type="term" value="P:transmembrane transport"/>
    <property type="evidence" value="ECO:0007669"/>
    <property type="project" value="InterPro"/>
</dbReference>
<feature type="transmembrane region" description="Helical" evidence="8">
    <location>
        <begin position="413"/>
        <end position="429"/>
    </location>
</feature>
<keyword evidence="11" id="KW-1185">Reference proteome</keyword>
<name>A0A2S6HQ43_9FIRM</name>
<protein>
    <submittedName>
        <fullName evidence="10">Iron(III) transport system permease protein</fullName>
    </submittedName>
</protein>